<evidence type="ECO:0000256" key="8">
    <source>
        <dbReference type="SAM" id="MobiDB-lite"/>
    </source>
</evidence>
<evidence type="ECO:0000256" key="6">
    <source>
        <dbReference type="ARBA" id="ARBA00035292"/>
    </source>
</evidence>
<keyword evidence="12" id="KW-1185">Reference proteome</keyword>
<dbReference type="SUPFAM" id="SSF55653">
    <property type="entry name" value="Ribosomal protein L9 C-domain"/>
    <property type="match status" value="1"/>
</dbReference>
<dbReference type="InterPro" id="IPR036935">
    <property type="entry name" value="Ribosomal_bL9_N_sf"/>
</dbReference>
<evidence type="ECO:0000256" key="7">
    <source>
        <dbReference type="HAMAP-Rule" id="MF_00503"/>
    </source>
</evidence>
<gene>
    <name evidence="7 11" type="primary">rplI</name>
    <name evidence="11" type="ORF">K8089_02560</name>
</gene>
<dbReference type="RefSeq" id="WP_237601705.1">
    <property type="nucleotide sequence ID" value="NZ_JAIRBA010000003.1"/>
</dbReference>
<keyword evidence="2 7" id="KW-0699">rRNA-binding</keyword>
<dbReference type="GO" id="GO:0003735">
    <property type="term" value="F:structural constituent of ribosome"/>
    <property type="evidence" value="ECO:0007669"/>
    <property type="project" value="InterPro"/>
</dbReference>
<dbReference type="InterPro" id="IPR036791">
    <property type="entry name" value="Ribosomal_bL9_C_sf"/>
</dbReference>
<dbReference type="NCBIfam" id="TIGR00158">
    <property type="entry name" value="L9"/>
    <property type="match status" value="1"/>
</dbReference>
<dbReference type="Proteomes" id="UP001139461">
    <property type="component" value="Unassembled WGS sequence"/>
</dbReference>
<sequence length="188" mass="20478">MELILKKDVENLGFADDLVTVKNGYGRNFLIPQGHAVLATPSAKKVLAETMKQRAFKEKKVVDEAKQQAEKLTGLEIKITAKTGEGDKLFGSVTNGDLAEALEKEGVSIEKKYIIIAGGAVKRTGQYEATIRFHRDVISNLTFDVIAEAKPATKGKAEVKAKAKEETKAKEEAQAPAENESEDTTETE</sequence>
<dbReference type="Gene3D" id="3.40.5.10">
    <property type="entry name" value="Ribosomal protein L9, N-terminal domain"/>
    <property type="match status" value="1"/>
</dbReference>
<dbReference type="InterPro" id="IPR020594">
    <property type="entry name" value="Ribosomal_bL9_bac/chp"/>
</dbReference>
<evidence type="ECO:0000256" key="1">
    <source>
        <dbReference type="ARBA" id="ARBA00010605"/>
    </source>
</evidence>
<dbReference type="GO" id="GO:0005840">
    <property type="term" value="C:ribosome"/>
    <property type="evidence" value="ECO:0007669"/>
    <property type="project" value="UniProtKB-KW"/>
</dbReference>
<keyword evidence="5 7" id="KW-0687">Ribonucleoprotein</keyword>
<comment type="caution">
    <text evidence="11">The sequence shown here is derived from an EMBL/GenBank/DDBJ whole genome shotgun (WGS) entry which is preliminary data.</text>
</comment>
<name>A0A9X1U1V1_9FLAO</name>
<feature type="region of interest" description="Disordered" evidence="8">
    <location>
        <begin position="152"/>
        <end position="188"/>
    </location>
</feature>
<evidence type="ECO:0000256" key="2">
    <source>
        <dbReference type="ARBA" id="ARBA00022730"/>
    </source>
</evidence>
<evidence type="ECO:0000256" key="3">
    <source>
        <dbReference type="ARBA" id="ARBA00022884"/>
    </source>
</evidence>
<dbReference type="PANTHER" id="PTHR21368">
    <property type="entry name" value="50S RIBOSOMAL PROTEIN L9"/>
    <property type="match status" value="1"/>
</dbReference>
<organism evidence="11 12">
    <name type="scientific">Aequorivita vitellina</name>
    <dbReference type="NCBI Taxonomy" id="2874475"/>
    <lineage>
        <taxon>Bacteria</taxon>
        <taxon>Pseudomonadati</taxon>
        <taxon>Bacteroidota</taxon>
        <taxon>Flavobacteriia</taxon>
        <taxon>Flavobacteriales</taxon>
        <taxon>Flavobacteriaceae</taxon>
        <taxon>Aequorivita</taxon>
    </lineage>
</organism>
<dbReference type="Pfam" id="PF01281">
    <property type="entry name" value="Ribosomal_L9_N"/>
    <property type="match status" value="1"/>
</dbReference>
<dbReference type="InterPro" id="IPR000244">
    <property type="entry name" value="Ribosomal_bL9"/>
</dbReference>
<dbReference type="GO" id="GO:0006412">
    <property type="term" value="P:translation"/>
    <property type="evidence" value="ECO:0007669"/>
    <property type="project" value="UniProtKB-UniRule"/>
</dbReference>
<dbReference type="InterPro" id="IPR020070">
    <property type="entry name" value="Ribosomal_bL9_N"/>
</dbReference>
<feature type="compositionally biased region" description="Acidic residues" evidence="8">
    <location>
        <begin position="179"/>
        <end position="188"/>
    </location>
</feature>
<dbReference type="HAMAP" id="MF_00503">
    <property type="entry name" value="Ribosomal_bL9"/>
    <property type="match status" value="1"/>
</dbReference>
<keyword evidence="4 7" id="KW-0689">Ribosomal protein</keyword>
<evidence type="ECO:0000256" key="5">
    <source>
        <dbReference type="ARBA" id="ARBA00023274"/>
    </source>
</evidence>
<dbReference type="AlphaFoldDB" id="A0A9X1U1V1"/>
<dbReference type="EMBL" id="JAIRBA010000003">
    <property type="protein sequence ID" value="MCG2417888.1"/>
    <property type="molecule type" value="Genomic_DNA"/>
</dbReference>
<feature type="compositionally biased region" description="Basic and acidic residues" evidence="8">
    <location>
        <begin position="155"/>
        <end position="173"/>
    </location>
</feature>
<evidence type="ECO:0000313" key="12">
    <source>
        <dbReference type="Proteomes" id="UP001139461"/>
    </source>
</evidence>
<protein>
    <recommendedName>
        <fullName evidence="6 7">Large ribosomal subunit protein bL9</fullName>
    </recommendedName>
</protein>
<evidence type="ECO:0000259" key="10">
    <source>
        <dbReference type="Pfam" id="PF03948"/>
    </source>
</evidence>
<dbReference type="SUPFAM" id="SSF55658">
    <property type="entry name" value="L9 N-domain-like"/>
    <property type="match status" value="1"/>
</dbReference>
<evidence type="ECO:0000313" key="11">
    <source>
        <dbReference type="EMBL" id="MCG2417888.1"/>
    </source>
</evidence>
<keyword evidence="3 7" id="KW-0694">RNA-binding</keyword>
<evidence type="ECO:0000256" key="4">
    <source>
        <dbReference type="ARBA" id="ARBA00022980"/>
    </source>
</evidence>
<reference evidence="11" key="1">
    <citation type="submission" date="2021-09" db="EMBL/GenBank/DDBJ databases">
        <title>Genome of Aequorivita sp. strain F47161.</title>
        <authorList>
            <person name="Wang Y."/>
        </authorList>
    </citation>
    <scope>NUCLEOTIDE SEQUENCE</scope>
    <source>
        <strain evidence="11">F47161</strain>
    </source>
</reference>
<dbReference type="GO" id="GO:1990904">
    <property type="term" value="C:ribonucleoprotein complex"/>
    <property type="evidence" value="ECO:0007669"/>
    <property type="project" value="UniProtKB-KW"/>
</dbReference>
<comment type="similarity">
    <text evidence="1 7">Belongs to the bacterial ribosomal protein bL9 family.</text>
</comment>
<evidence type="ECO:0000259" key="9">
    <source>
        <dbReference type="Pfam" id="PF01281"/>
    </source>
</evidence>
<dbReference type="InterPro" id="IPR020069">
    <property type="entry name" value="Ribosomal_bL9_C"/>
</dbReference>
<accession>A0A9X1U1V1</accession>
<dbReference type="GO" id="GO:0019843">
    <property type="term" value="F:rRNA binding"/>
    <property type="evidence" value="ECO:0007669"/>
    <property type="project" value="UniProtKB-UniRule"/>
</dbReference>
<dbReference type="Pfam" id="PF03948">
    <property type="entry name" value="Ribosomal_L9_C"/>
    <property type="match status" value="1"/>
</dbReference>
<dbReference type="Gene3D" id="3.10.430.100">
    <property type="entry name" value="Ribosomal protein L9, C-terminal domain"/>
    <property type="match status" value="1"/>
</dbReference>
<feature type="domain" description="Large ribosomal subunit protein bL9 C-terminal" evidence="10">
    <location>
        <begin position="64"/>
        <end position="146"/>
    </location>
</feature>
<dbReference type="InterPro" id="IPR009027">
    <property type="entry name" value="Ribosomal_bL9/RNase_H1_N"/>
</dbReference>
<comment type="function">
    <text evidence="7">Binds to the 23S rRNA.</text>
</comment>
<proteinExistence type="inferred from homology"/>
<feature type="domain" description="Ribosomal protein L9" evidence="9">
    <location>
        <begin position="1"/>
        <end position="46"/>
    </location>
</feature>